<dbReference type="PANTHER" id="PTHR33164">
    <property type="entry name" value="TRANSCRIPTIONAL REGULATOR, MARR FAMILY"/>
    <property type="match status" value="1"/>
</dbReference>
<dbReference type="PANTHER" id="PTHR33164:SF43">
    <property type="entry name" value="HTH-TYPE TRANSCRIPTIONAL REPRESSOR YETL"/>
    <property type="match status" value="1"/>
</dbReference>
<feature type="domain" description="HTH marR-type" evidence="4">
    <location>
        <begin position="6"/>
        <end position="138"/>
    </location>
</feature>
<dbReference type="RefSeq" id="WP_013018475.1">
    <property type="nucleotide sequence ID" value="NC_013947.1"/>
</dbReference>
<keyword evidence="2" id="KW-0238">DNA-binding</keyword>
<dbReference type="PRINTS" id="PR00598">
    <property type="entry name" value="HTHMARR"/>
</dbReference>
<evidence type="ECO:0000256" key="3">
    <source>
        <dbReference type="ARBA" id="ARBA00023163"/>
    </source>
</evidence>
<dbReference type="SMART" id="SM00347">
    <property type="entry name" value="HTH_MARR"/>
    <property type="match status" value="1"/>
</dbReference>
<dbReference type="EMBL" id="CP001778">
    <property type="protein sequence ID" value="ADD42904.1"/>
    <property type="molecule type" value="Genomic_DNA"/>
</dbReference>
<dbReference type="SUPFAM" id="SSF46785">
    <property type="entry name" value="Winged helix' DNA-binding domain"/>
    <property type="match status" value="1"/>
</dbReference>
<evidence type="ECO:0000256" key="2">
    <source>
        <dbReference type="ARBA" id="ARBA00023125"/>
    </source>
</evidence>
<dbReference type="InterPro" id="IPR039422">
    <property type="entry name" value="MarR/SlyA-like"/>
</dbReference>
<keyword evidence="1" id="KW-0805">Transcription regulation</keyword>
<gene>
    <name evidence="5" type="ordered locus">Snas_3234</name>
</gene>
<dbReference type="InterPro" id="IPR036388">
    <property type="entry name" value="WH-like_DNA-bd_sf"/>
</dbReference>
<dbReference type="AlphaFoldDB" id="D3QBM2"/>
<dbReference type="HOGENOM" id="CLU_083287_27_8_11"/>
<evidence type="ECO:0000259" key="4">
    <source>
        <dbReference type="PROSITE" id="PS50995"/>
    </source>
</evidence>
<dbReference type="GO" id="GO:0006950">
    <property type="term" value="P:response to stress"/>
    <property type="evidence" value="ECO:0007669"/>
    <property type="project" value="TreeGrafter"/>
</dbReference>
<evidence type="ECO:0000313" key="5">
    <source>
        <dbReference type="EMBL" id="ADD42904.1"/>
    </source>
</evidence>
<organism evidence="5 6">
    <name type="scientific">Stackebrandtia nassauensis (strain DSM 44728 / CIP 108903 / NRRL B-16338 / NBRC 102104 / LLR-40K-21)</name>
    <dbReference type="NCBI Taxonomy" id="446470"/>
    <lineage>
        <taxon>Bacteria</taxon>
        <taxon>Bacillati</taxon>
        <taxon>Actinomycetota</taxon>
        <taxon>Actinomycetes</taxon>
        <taxon>Glycomycetales</taxon>
        <taxon>Glycomycetaceae</taxon>
        <taxon>Stackebrandtia</taxon>
    </lineage>
</organism>
<dbReference type="GO" id="GO:0003677">
    <property type="term" value="F:DNA binding"/>
    <property type="evidence" value="ECO:0007669"/>
    <property type="project" value="UniProtKB-KW"/>
</dbReference>
<sequence>MNDSVDTGILDRLLHIAVVIQQDMAATFSGTGLNPARVHLLWVLRERQPQTQQALAAALNVTPANVTGLVDALEKHGFVERRRHPEDRRAILVALTERGADTMRAMARDRELFATALVEDLDGDERRRLHDALGQVAERMEDLTRPMRESKGEA</sequence>
<dbReference type="InterPro" id="IPR036390">
    <property type="entry name" value="WH_DNA-bd_sf"/>
</dbReference>
<dbReference type="GO" id="GO:0003700">
    <property type="term" value="F:DNA-binding transcription factor activity"/>
    <property type="evidence" value="ECO:0007669"/>
    <property type="project" value="InterPro"/>
</dbReference>
<proteinExistence type="predicted"/>
<keyword evidence="6" id="KW-1185">Reference proteome</keyword>
<protein>
    <submittedName>
        <fullName evidence="5">Transcriptional regulator, MarR family</fullName>
    </submittedName>
</protein>
<dbReference type="InterPro" id="IPR023187">
    <property type="entry name" value="Tscrpt_reg_MarR-type_CS"/>
</dbReference>
<dbReference type="PROSITE" id="PS01117">
    <property type="entry name" value="HTH_MARR_1"/>
    <property type="match status" value="1"/>
</dbReference>
<dbReference type="InterPro" id="IPR000835">
    <property type="entry name" value="HTH_MarR-typ"/>
</dbReference>
<dbReference type="OrthoDB" id="122135at2"/>
<dbReference type="Proteomes" id="UP000000844">
    <property type="component" value="Chromosome"/>
</dbReference>
<name>D3QBM2_STANL</name>
<dbReference type="STRING" id="446470.Snas_3234"/>
<reference evidence="5 6" key="1">
    <citation type="journal article" date="2009" name="Stand. Genomic Sci.">
        <title>Complete genome sequence of Stackebrandtia nassauensis type strain (LLR-40K-21).</title>
        <authorList>
            <person name="Munk C."/>
            <person name="Lapidus A."/>
            <person name="Copeland A."/>
            <person name="Jando M."/>
            <person name="Mayilraj S."/>
            <person name="Glavina Del Rio T."/>
            <person name="Nolan M."/>
            <person name="Chen F."/>
            <person name="Lucas S."/>
            <person name="Tice H."/>
            <person name="Cheng J.F."/>
            <person name="Han C."/>
            <person name="Detter J.C."/>
            <person name="Bruce D."/>
            <person name="Goodwin L."/>
            <person name="Chain P."/>
            <person name="Pitluck S."/>
            <person name="Goker M."/>
            <person name="Ovchinikova G."/>
            <person name="Pati A."/>
            <person name="Ivanova N."/>
            <person name="Mavromatis K."/>
            <person name="Chen A."/>
            <person name="Palaniappan K."/>
            <person name="Land M."/>
            <person name="Hauser L."/>
            <person name="Chang Y.J."/>
            <person name="Jeffries C.D."/>
            <person name="Bristow J."/>
            <person name="Eisen J.A."/>
            <person name="Markowitz V."/>
            <person name="Hugenholtz P."/>
            <person name="Kyrpides N.C."/>
            <person name="Klenk H.P."/>
        </authorList>
    </citation>
    <scope>NUCLEOTIDE SEQUENCE [LARGE SCALE GENOMIC DNA]</scope>
    <source>
        <strain evidence="6">DSM 44728 / CIP 108903 / NRRL B-16338 / NBRC 102104 / LLR-40K-21</strain>
    </source>
</reference>
<dbReference type="KEGG" id="sna:Snas_3234"/>
<accession>D3QBM2</accession>
<evidence type="ECO:0000256" key="1">
    <source>
        <dbReference type="ARBA" id="ARBA00023015"/>
    </source>
</evidence>
<dbReference type="Pfam" id="PF01047">
    <property type="entry name" value="MarR"/>
    <property type="match status" value="1"/>
</dbReference>
<keyword evidence="3" id="KW-0804">Transcription</keyword>
<dbReference type="PROSITE" id="PS50995">
    <property type="entry name" value="HTH_MARR_2"/>
    <property type="match status" value="1"/>
</dbReference>
<evidence type="ECO:0000313" key="6">
    <source>
        <dbReference type="Proteomes" id="UP000000844"/>
    </source>
</evidence>
<dbReference type="Gene3D" id="1.10.10.10">
    <property type="entry name" value="Winged helix-like DNA-binding domain superfamily/Winged helix DNA-binding domain"/>
    <property type="match status" value="1"/>
</dbReference>
<dbReference type="eggNOG" id="COG1846">
    <property type="taxonomic scope" value="Bacteria"/>
</dbReference>